<dbReference type="AlphaFoldDB" id="A0A0V0I3J4"/>
<organism evidence="1">
    <name type="scientific">Solanum chacoense</name>
    <name type="common">Chaco potato</name>
    <dbReference type="NCBI Taxonomy" id="4108"/>
    <lineage>
        <taxon>Eukaryota</taxon>
        <taxon>Viridiplantae</taxon>
        <taxon>Streptophyta</taxon>
        <taxon>Embryophyta</taxon>
        <taxon>Tracheophyta</taxon>
        <taxon>Spermatophyta</taxon>
        <taxon>Magnoliopsida</taxon>
        <taxon>eudicotyledons</taxon>
        <taxon>Gunneridae</taxon>
        <taxon>Pentapetalae</taxon>
        <taxon>asterids</taxon>
        <taxon>lamiids</taxon>
        <taxon>Solanales</taxon>
        <taxon>Solanaceae</taxon>
        <taxon>Solanoideae</taxon>
        <taxon>Solaneae</taxon>
        <taxon>Solanum</taxon>
    </lineage>
</organism>
<dbReference type="EMBL" id="GEDG01011489">
    <property type="protein sequence ID" value="JAP27137.1"/>
    <property type="molecule type" value="Transcribed_RNA"/>
</dbReference>
<evidence type="ECO:0000313" key="1">
    <source>
        <dbReference type="EMBL" id="JAP27137.1"/>
    </source>
</evidence>
<sequence>MYFLLPLLAQFSLASRFIFECLKVKEFEHLTKKLKAMDSVAQEITSPFEIFKQLMFCRFSSYYSSRCLSPFGNLNDIVNMSVLIC</sequence>
<reference evidence="1" key="1">
    <citation type="submission" date="2015-12" db="EMBL/GenBank/DDBJ databases">
        <title>Gene expression during late stages of embryo sac development: a critical building block for successful pollen-pistil interactions.</title>
        <authorList>
            <person name="Liu Y."/>
            <person name="Joly V."/>
            <person name="Sabar M."/>
            <person name="Matton D.P."/>
        </authorList>
    </citation>
    <scope>NUCLEOTIDE SEQUENCE</scope>
</reference>
<name>A0A0V0I3J4_SOLCH</name>
<proteinExistence type="predicted"/>
<protein>
    <submittedName>
        <fullName evidence="1">Putative ovule protein</fullName>
    </submittedName>
</protein>
<accession>A0A0V0I3J4</accession>